<dbReference type="Proteomes" id="UP000297814">
    <property type="component" value="Unassembled WGS sequence"/>
</dbReference>
<evidence type="ECO:0000313" key="2">
    <source>
        <dbReference type="Proteomes" id="UP000297814"/>
    </source>
</evidence>
<protein>
    <submittedName>
        <fullName evidence="1">Uncharacterized protein</fullName>
    </submittedName>
</protein>
<comment type="caution">
    <text evidence="1">The sequence shown here is derived from an EMBL/GenBank/DDBJ whole genome shotgun (WGS) entry which is preliminary data.</text>
</comment>
<dbReference type="AlphaFoldDB" id="A0A4Z1GAF1"/>
<reference evidence="1 2" key="1">
    <citation type="submission" date="2017-12" db="EMBL/GenBank/DDBJ databases">
        <title>Comparative genomics of Botrytis spp.</title>
        <authorList>
            <person name="Valero-Jimenez C.A."/>
            <person name="Tapia P."/>
            <person name="Veloso J."/>
            <person name="Silva-Moreno E."/>
            <person name="Staats M."/>
            <person name="Valdes J.H."/>
            <person name="Van Kan J.A.L."/>
        </authorList>
    </citation>
    <scope>NUCLEOTIDE SEQUENCE [LARGE SCALE GENOMIC DNA]</scope>
    <source>
        <strain evidence="1 2">Bh0001</strain>
    </source>
</reference>
<name>A0A4Z1GAF1_9HELO</name>
<dbReference type="EMBL" id="PQXK01000318">
    <property type="protein sequence ID" value="TGO32430.1"/>
    <property type="molecule type" value="Genomic_DNA"/>
</dbReference>
<evidence type="ECO:0000313" key="1">
    <source>
        <dbReference type="EMBL" id="TGO32430.1"/>
    </source>
</evidence>
<proteinExistence type="predicted"/>
<sequence length="66" mass="7451">MNQGLNQPFKGAVDKAILNAHRKVDEPTKIGQDQKAKNTGIRVENPFTKNLFEQLKHLKDSAFLDC</sequence>
<accession>A0A4Z1GAF1</accession>
<organism evidence="1 2">
    <name type="scientific">Botrytis hyacinthi</name>
    <dbReference type="NCBI Taxonomy" id="278943"/>
    <lineage>
        <taxon>Eukaryota</taxon>
        <taxon>Fungi</taxon>
        <taxon>Dikarya</taxon>
        <taxon>Ascomycota</taxon>
        <taxon>Pezizomycotina</taxon>
        <taxon>Leotiomycetes</taxon>
        <taxon>Helotiales</taxon>
        <taxon>Sclerotiniaceae</taxon>
        <taxon>Botrytis</taxon>
    </lineage>
</organism>
<gene>
    <name evidence="1" type="ORF">BHYA_0318g00050</name>
</gene>
<keyword evidence="2" id="KW-1185">Reference proteome</keyword>